<gene>
    <name evidence="2" type="ORF">Cvel_23468</name>
</gene>
<evidence type="ECO:0000313" key="2">
    <source>
        <dbReference type="EMBL" id="CEM34585.1"/>
    </source>
</evidence>
<dbReference type="EMBL" id="CDMZ01001571">
    <property type="protein sequence ID" value="CEM34585.1"/>
    <property type="molecule type" value="Genomic_DNA"/>
</dbReference>
<protein>
    <submittedName>
        <fullName evidence="2">Uncharacterized protein</fullName>
    </submittedName>
</protein>
<organism evidence="2">
    <name type="scientific">Chromera velia CCMP2878</name>
    <dbReference type="NCBI Taxonomy" id="1169474"/>
    <lineage>
        <taxon>Eukaryota</taxon>
        <taxon>Sar</taxon>
        <taxon>Alveolata</taxon>
        <taxon>Colpodellida</taxon>
        <taxon>Chromeraceae</taxon>
        <taxon>Chromera</taxon>
    </lineage>
</organism>
<evidence type="ECO:0000256" key="1">
    <source>
        <dbReference type="SAM" id="SignalP"/>
    </source>
</evidence>
<name>A0A0G4GUU1_9ALVE</name>
<dbReference type="VEuPathDB" id="CryptoDB:Cvel_23468"/>
<feature type="signal peptide" evidence="1">
    <location>
        <begin position="1"/>
        <end position="19"/>
    </location>
</feature>
<feature type="chain" id="PRO_5005190519" evidence="1">
    <location>
        <begin position="20"/>
        <end position="176"/>
    </location>
</feature>
<accession>A0A0G4GUU1</accession>
<proteinExistence type="predicted"/>
<reference evidence="2" key="1">
    <citation type="submission" date="2014-11" db="EMBL/GenBank/DDBJ databases">
        <authorList>
            <person name="Otto D Thomas"/>
            <person name="Naeem Raeece"/>
        </authorList>
    </citation>
    <scope>NUCLEOTIDE SEQUENCE</scope>
</reference>
<sequence length="176" mass="19374">MRLSQSLVGIFSVLLSVNAFEVPLRVEDPDVVSQLSSETVKAEAQEKFEGHHAMHMSHHGSMTHSHMAEHHVAEHHASAMHEHERVVTREHNIGADREHRAFRSGADEEAKVSHRRKAGFFGWLFGGSGSKDDDDDDGSSASAEVVSGFRNFFRGVLRGGEGNRTAGGGDDRLMYT</sequence>
<keyword evidence="1" id="KW-0732">Signal</keyword>
<dbReference type="AlphaFoldDB" id="A0A0G4GUU1"/>